<dbReference type="InParanoid" id="E0VDD0"/>
<feature type="domain" description="Ig-like" evidence="8">
    <location>
        <begin position="235"/>
        <end position="300"/>
    </location>
</feature>
<evidence type="ECO:0000256" key="2">
    <source>
        <dbReference type="ARBA" id="ARBA00023136"/>
    </source>
</evidence>
<dbReference type="CTD" id="8238247"/>
<dbReference type="KEGG" id="phu:Phum_PHUM111230"/>
<feature type="domain" description="Ig-like" evidence="8">
    <location>
        <begin position="319"/>
        <end position="412"/>
    </location>
</feature>
<dbReference type="OrthoDB" id="6413693at2759"/>
<evidence type="ECO:0000259" key="8">
    <source>
        <dbReference type="PROSITE" id="PS50835"/>
    </source>
</evidence>
<feature type="region of interest" description="Disordered" evidence="6">
    <location>
        <begin position="499"/>
        <end position="571"/>
    </location>
</feature>
<dbReference type="Pfam" id="PF08205">
    <property type="entry name" value="C2-set_2"/>
    <property type="match status" value="1"/>
</dbReference>
<reference evidence="9" key="2">
    <citation type="submission" date="2007-04" db="EMBL/GenBank/DDBJ databases">
        <title>The genome of the human body louse.</title>
        <authorList>
            <consortium name="The Human Body Louse Genome Consortium"/>
            <person name="Kirkness E."/>
            <person name="Walenz B."/>
            <person name="Hass B."/>
            <person name="Bruggner R."/>
            <person name="Strausberg R."/>
        </authorList>
    </citation>
    <scope>NUCLEOTIDE SEQUENCE</scope>
    <source>
        <strain evidence="9">USDA</strain>
    </source>
</reference>
<evidence type="ECO:0000313" key="10">
    <source>
        <dbReference type="EnsemblMetazoa" id="PHUM111230-PA"/>
    </source>
</evidence>
<dbReference type="GO" id="GO:0005911">
    <property type="term" value="C:cell-cell junction"/>
    <property type="evidence" value="ECO:0007669"/>
    <property type="project" value="TreeGrafter"/>
</dbReference>
<dbReference type="FunCoup" id="E0VDD0">
    <property type="interactions" value="90"/>
</dbReference>
<dbReference type="InterPro" id="IPR007110">
    <property type="entry name" value="Ig-like_dom"/>
</dbReference>
<feature type="domain" description="Ig-like" evidence="8">
    <location>
        <begin position="39"/>
        <end position="137"/>
    </location>
</feature>
<dbReference type="AlphaFoldDB" id="E0VDD0"/>
<evidence type="ECO:0000256" key="7">
    <source>
        <dbReference type="SAM" id="Phobius"/>
    </source>
</evidence>
<dbReference type="PROSITE" id="PS50835">
    <property type="entry name" value="IG_LIKE"/>
    <property type="match status" value="4"/>
</dbReference>
<dbReference type="GO" id="GO:0098609">
    <property type="term" value="P:cell-cell adhesion"/>
    <property type="evidence" value="ECO:0007669"/>
    <property type="project" value="TreeGrafter"/>
</dbReference>
<comment type="subcellular location">
    <subcellularLocation>
        <location evidence="1">Membrane</location>
        <topology evidence="1">Single-pass type I membrane protein</topology>
    </subcellularLocation>
</comment>
<dbReference type="eggNOG" id="KOG3510">
    <property type="taxonomic scope" value="Eukaryota"/>
</dbReference>
<dbReference type="GO" id="GO:0050839">
    <property type="term" value="F:cell adhesion molecule binding"/>
    <property type="evidence" value="ECO:0007669"/>
    <property type="project" value="TreeGrafter"/>
</dbReference>
<dbReference type="HOGENOM" id="CLU_013520_2_0_1"/>
<dbReference type="EMBL" id="DS235073">
    <property type="protein sequence ID" value="EEB11386.1"/>
    <property type="molecule type" value="Genomic_DNA"/>
</dbReference>
<dbReference type="OMA" id="SFECQGI"/>
<dbReference type="Proteomes" id="UP000009046">
    <property type="component" value="Unassembled WGS sequence"/>
</dbReference>
<organism>
    <name type="scientific">Pediculus humanus subsp. corporis</name>
    <name type="common">Body louse</name>
    <dbReference type="NCBI Taxonomy" id="121224"/>
    <lineage>
        <taxon>Eukaryota</taxon>
        <taxon>Metazoa</taxon>
        <taxon>Ecdysozoa</taxon>
        <taxon>Arthropoda</taxon>
        <taxon>Hexapoda</taxon>
        <taxon>Insecta</taxon>
        <taxon>Pterygota</taxon>
        <taxon>Neoptera</taxon>
        <taxon>Paraneoptera</taxon>
        <taxon>Psocodea</taxon>
        <taxon>Troctomorpha</taxon>
        <taxon>Phthiraptera</taxon>
        <taxon>Anoplura</taxon>
        <taxon>Pediculidae</taxon>
        <taxon>Pediculus</taxon>
    </lineage>
</organism>
<keyword evidence="3" id="KW-1015">Disulfide bond</keyword>
<evidence type="ECO:0000313" key="11">
    <source>
        <dbReference type="Proteomes" id="UP000009046"/>
    </source>
</evidence>
<feature type="transmembrane region" description="Helical" evidence="7">
    <location>
        <begin position="421"/>
        <end position="443"/>
    </location>
</feature>
<protein>
    <recommendedName>
        <fullName evidence="8">Ig-like domain-containing protein</fullName>
    </recommendedName>
</protein>
<dbReference type="InterPro" id="IPR013162">
    <property type="entry name" value="CD80_C2-set"/>
</dbReference>
<keyword evidence="5" id="KW-0393">Immunoglobulin domain</keyword>
<dbReference type="RefSeq" id="XP_002424124.1">
    <property type="nucleotide sequence ID" value="XM_002424079.1"/>
</dbReference>
<keyword evidence="4" id="KW-0325">Glycoprotein</keyword>
<keyword evidence="7" id="KW-0812">Transmembrane</keyword>
<dbReference type="GO" id="GO:0005886">
    <property type="term" value="C:plasma membrane"/>
    <property type="evidence" value="ECO:0007669"/>
    <property type="project" value="TreeGrafter"/>
</dbReference>
<dbReference type="InterPro" id="IPR051275">
    <property type="entry name" value="Cell_adhesion_signaling"/>
</dbReference>
<dbReference type="SMART" id="SM00409">
    <property type="entry name" value="IG"/>
    <property type="match status" value="4"/>
</dbReference>
<evidence type="ECO:0000256" key="4">
    <source>
        <dbReference type="ARBA" id="ARBA00023180"/>
    </source>
</evidence>
<proteinExistence type="predicted"/>
<keyword evidence="2 7" id="KW-0472">Membrane</keyword>
<dbReference type="InterPro" id="IPR036179">
    <property type="entry name" value="Ig-like_dom_sf"/>
</dbReference>
<dbReference type="InterPro" id="IPR003598">
    <property type="entry name" value="Ig_sub2"/>
</dbReference>
<keyword evidence="11" id="KW-1185">Reference proteome</keyword>
<reference evidence="9" key="1">
    <citation type="submission" date="2007-04" db="EMBL/GenBank/DDBJ databases">
        <title>Annotation of Pediculus humanus corporis strain USDA.</title>
        <authorList>
            <person name="Kirkness E."/>
            <person name="Hannick L."/>
            <person name="Hass B."/>
            <person name="Bruggner R."/>
            <person name="Lawson D."/>
            <person name="Bidwell S."/>
            <person name="Joardar V."/>
            <person name="Caler E."/>
            <person name="Walenz B."/>
            <person name="Inman J."/>
            <person name="Schobel S."/>
            <person name="Galinsky K."/>
            <person name="Amedeo P."/>
            <person name="Strausberg R."/>
        </authorList>
    </citation>
    <scope>NUCLEOTIDE SEQUENCE</scope>
    <source>
        <strain evidence="9">USDA</strain>
    </source>
</reference>
<gene>
    <name evidence="10" type="primary">8238247</name>
    <name evidence="9" type="ORF">Phum_PHUM111230</name>
</gene>
<dbReference type="InterPro" id="IPR013783">
    <property type="entry name" value="Ig-like_fold"/>
</dbReference>
<accession>E0VDD0</accession>
<sequence length="608" mass="66387">MNPIMLEDDAKYQCQVSTGHEGQKSIRSRYATVTVLVPPEAPKIIQGESLVTTEDREIELECISMAGKPAAEITWIDGHGNVLTENIDYIVEPLSDGRRFTAKSVLKLMPRKHHHNTTFTCQAQNAADRTYRSAKLKLQVKYAPKVDVKIISGIGPSGRIPEGTDVILRCQADANPSEMTYKWYVNNELISGEPTTELTIKNATRKLHDAMVKCKVQNSVGESEAFETLEVSYGPRFRSKPKIIQADLGATVTLTCDVDGNPPPDIVWIHKNSEKVVGTSANLTMTVDGNSGGTYHCKASIMGFPEIGAEGAIYIKGRPTIISHNTQFGVIGDNVRLECVVFSIPRPTHISWTFEGSDIDSSNEGYSILEDPLPNGIKSILLIHESESKHFGAYNCSVVNSYGMDSAEIILKAQKNFPLPIILMGVIVLVIVIVAVALIIILCQRNAKKSPIPVDCLPQINGGDRLNRYSSEFSDPVFPLKDGQNNGYVPYVDYSRDYTPPSVENGRDNLPTANGPHSLRLSSVPTTGVDPRYSAAYGNPYLRSSNTSLPPPHATTGLNNPAPPPYSATRQNGAVPQLARLPSSPTSQYIVPAREQITIKRGTLATHV</sequence>
<evidence type="ECO:0000256" key="5">
    <source>
        <dbReference type="ARBA" id="ARBA00023319"/>
    </source>
</evidence>
<keyword evidence="7" id="KW-1133">Transmembrane helix</keyword>
<dbReference type="PANTHER" id="PTHR11640:SF31">
    <property type="entry name" value="IRREGULAR CHIASM C-ROUGHEST PROTEIN-RELATED"/>
    <property type="match status" value="1"/>
</dbReference>
<dbReference type="GeneID" id="8238247"/>
<dbReference type="STRING" id="121224.E0VDD0"/>
<dbReference type="EMBL" id="AAZO01001314">
    <property type="status" value="NOT_ANNOTATED_CDS"/>
    <property type="molecule type" value="Genomic_DNA"/>
</dbReference>
<dbReference type="VEuPathDB" id="VectorBase:PHUM111230"/>
<feature type="domain" description="Ig-like" evidence="8">
    <location>
        <begin position="144"/>
        <end position="232"/>
    </location>
</feature>
<dbReference type="EnsemblMetazoa" id="PHUM111230-RA">
    <property type="protein sequence ID" value="PHUM111230-PA"/>
    <property type="gene ID" value="PHUM111230"/>
</dbReference>
<dbReference type="SMART" id="SM00408">
    <property type="entry name" value="IGc2"/>
    <property type="match status" value="4"/>
</dbReference>
<evidence type="ECO:0000256" key="6">
    <source>
        <dbReference type="SAM" id="MobiDB-lite"/>
    </source>
</evidence>
<dbReference type="InterPro" id="IPR003599">
    <property type="entry name" value="Ig_sub"/>
</dbReference>
<evidence type="ECO:0000256" key="1">
    <source>
        <dbReference type="ARBA" id="ARBA00004479"/>
    </source>
</evidence>
<evidence type="ECO:0000256" key="3">
    <source>
        <dbReference type="ARBA" id="ARBA00023157"/>
    </source>
</evidence>
<evidence type="ECO:0000313" key="9">
    <source>
        <dbReference type="EMBL" id="EEB11386.1"/>
    </source>
</evidence>
<dbReference type="Gene3D" id="2.60.40.10">
    <property type="entry name" value="Immunoglobulins"/>
    <property type="match status" value="5"/>
</dbReference>
<reference evidence="10" key="3">
    <citation type="submission" date="2021-02" db="UniProtKB">
        <authorList>
            <consortium name="EnsemblMetazoa"/>
        </authorList>
    </citation>
    <scope>IDENTIFICATION</scope>
    <source>
        <strain evidence="10">USDA</strain>
    </source>
</reference>
<dbReference type="SUPFAM" id="SSF48726">
    <property type="entry name" value="Immunoglobulin"/>
    <property type="match status" value="3"/>
</dbReference>
<name>E0VDD0_PEDHC</name>
<dbReference type="PANTHER" id="PTHR11640">
    <property type="entry name" value="NEPHRIN"/>
    <property type="match status" value="1"/>
</dbReference>
<dbReference type="Pfam" id="PF13927">
    <property type="entry name" value="Ig_3"/>
    <property type="match status" value="3"/>
</dbReference>